<sequence length="139" mass="13972">MRRWPVLAALAAAACSGGSSGRPPPVTDLSGTLAITSDAAQPTAFALAGMTALTVVAHVRGGTPGAHAARVDVLAPSGDLYAQLQGSIDPGASGDATLTRVLEVRGTPIDRYHQTGTWTFVLAVDDGPALAQAAVVITE</sequence>
<gene>
    <name evidence="1" type="ORF">AMOR_42880</name>
</gene>
<dbReference type="RefSeq" id="WP_248353947.1">
    <property type="nucleotide sequence ID" value="NZ_AP025591.1"/>
</dbReference>
<keyword evidence="2" id="KW-1185">Reference proteome</keyword>
<accession>A0ABM7X0G6</accession>
<proteinExistence type="predicted"/>
<organism evidence="1 2">
    <name type="scientific">Anaeromyxobacter oryzae</name>
    <dbReference type="NCBI Taxonomy" id="2918170"/>
    <lineage>
        <taxon>Bacteria</taxon>
        <taxon>Pseudomonadati</taxon>
        <taxon>Myxococcota</taxon>
        <taxon>Myxococcia</taxon>
        <taxon>Myxococcales</taxon>
        <taxon>Cystobacterineae</taxon>
        <taxon>Anaeromyxobacteraceae</taxon>
        <taxon>Anaeromyxobacter</taxon>
    </lineage>
</organism>
<name>A0ABM7X0G6_9BACT</name>
<dbReference type="Proteomes" id="UP001162891">
    <property type="component" value="Chromosome"/>
</dbReference>
<evidence type="ECO:0000313" key="1">
    <source>
        <dbReference type="EMBL" id="BDG05292.1"/>
    </source>
</evidence>
<reference evidence="2" key="1">
    <citation type="journal article" date="2022" name="Int. J. Syst. Evol. Microbiol.">
        <title>Anaeromyxobacter oryzae sp. nov., Anaeromyxobacter diazotrophicus sp. nov. and Anaeromyxobacter paludicola sp. nov., isolated from paddy soils.</title>
        <authorList>
            <person name="Itoh H."/>
            <person name="Xu Z."/>
            <person name="Mise K."/>
            <person name="Masuda Y."/>
            <person name="Ushijima N."/>
            <person name="Hayakawa C."/>
            <person name="Shiratori Y."/>
            <person name="Senoo K."/>
        </authorList>
    </citation>
    <scope>NUCLEOTIDE SEQUENCE [LARGE SCALE GENOMIC DNA]</scope>
    <source>
        <strain evidence="2">Red232</strain>
    </source>
</reference>
<dbReference type="EMBL" id="AP025591">
    <property type="protein sequence ID" value="BDG05292.1"/>
    <property type="molecule type" value="Genomic_DNA"/>
</dbReference>
<evidence type="ECO:0000313" key="2">
    <source>
        <dbReference type="Proteomes" id="UP001162891"/>
    </source>
</evidence>
<protein>
    <recommendedName>
        <fullName evidence="3">Lipoprotein</fullName>
    </recommendedName>
</protein>
<evidence type="ECO:0008006" key="3">
    <source>
        <dbReference type="Google" id="ProtNLM"/>
    </source>
</evidence>
<dbReference type="PROSITE" id="PS51257">
    <property type="entry name" value="PROKAR_LIPOPROTEIN"/>
    <property type="match status" value="1"/>
</dbReference>